<accession>A0A1F7SJE5</accession>
<dbReference type="Gene3D" id="3.40.640.10">
    <property type="entry name" value="Type I PLP-dependent aspartate aminotransferase-like (Major domain)"/>
    <property type="match status" value="1"/>
</dbReference>
<evidence type="ECO:0000256" key="3">
    <source>
        <dbReference type="RuleBase" id="RU004508"/>
    </source>
</evidence>
<evidence type="ECO:0000256" key="2">
    <source>
        <dbReference type="PIRSR" id="PIRSR000390-2"/>
    </source>
</evidence>
<gene>
    <name evidence="4" type="ORF">A3G31_07340</name>
</gene>
<keyword evidence="2 3" id="KW-0663">Pyridoxal phosphate</keyword>
<dbReference type="Proteomes" id="UP000178082">
    <property type="component" value="Unassembled WGS sequence"/>
</dbReference>
<dbReference type="InterPro" id="IPR000653">
    <property type="entry name" value="DegT/StrS_aminotransferase"/>
</dbReference>
<dbReference type="InterPro" id="IPR015424">
    <property type="entry name" value="PyrdxlP-dep_Trfase"/>
</dbReference>
<evidence type="ECO:0000256" key="1">
    <source>
        <dbReference type="PIRSR" id="PIRSR000390-1"/>
    </source>
</evidence>
<comment type="caution">
    <text evidence="4">The sequence shown here is derived from an EMBL/GenBank/DDBJ whole genome shotgun (WGS) entry which is preliminary data.</text>
</comment>
<dbReference type="Pfam" id="PF01041">
    <property type="entry name" value="DegT_DnrJ_EryC1"/>
    <property type="match status" value="2"/>
</dbReference>
<organism evidence="4 5">
    <name type="scientific">Candidatus Schekmanbacteria bacterium RIFCSPLOWO2_12_FULL_38_15</name>
    <dbReference type="NCBI Taxonomy" id="1817883"/>
    <lineage>
        <taxon>Bacteria</taxon>
        <taxon>Candidatus Schekmaniibacteriota</taxon>
    </lineage>
</organism>
<feature type="active site" description="Proton acceptor" evidence="1">
    <location>
        <position position="181"/>
    </location>
</feature>
<evidence type="ECO:0000313" key="5">
    <source>
        <dbReference type="Proteomes" id="UP000178082"/>
    </source>
</evidence>
<reference evidence="4 5" key="1">
    <citation type="journal article" date="2016" name="Nat. Commun.">
        <title>Thousands of microbial genomes shed light on interconnected biogeochemical processes in an aquifer system.</title>
        <authorList>
            <person name="Anantharaman K."/>
            <person name="Brown C.T."/>
            <person name="Hug L.A."/>
            <person name="Sharon I."/>
            <person name="Castelle C.J."/>
            <person name="Probst A.J."/>
            <person name="Thomas B.C."/>
            <person name="Singh A."/>
            <person name="Wilkins M.J."/>
            <person name="Karaoz U."/>
            <person name="Brodie E.L."/>
            <person name="Williams K.H."/>
            <person name="Hubbard S.S."/>
            <person name="Banfield J.F."/>
        </authorList>
    </citation>
    <scope>NUCLEOTIDE SEQUENCE [LARGE SCALE GENOMIC DNA]</scope>
</reference>
<evidence type="ECO:0008006" key="6">
    <source>
        <dbReference type="Google" id="ProtNLM"/>
    </source>
</evidence>
<dbReference type="InterPro" id="IPR015421">
    <property type="entry name" value="PyrdxlP-dep_Trfase_major"/>
</dbReference>
<dbReference type="PANTHER" id="PTHR30244:SF34">
    <property type="entry name" value="DTDP-4-AMINO-4,6-DIDEOXYGALACTOSE TRANSAMINASE"/>
    <property type="match status" value="1"/>
</dbReference>
<dbReference type="SUPFAM" id="SSF53383">
    <property type="entry name" value="PLP-dependent transferases"/>
    <property type="match status" value="1"/>
</dbReference>
<dbReference type="EMBL" id="MGDI01000025">
    <property type="protein sequence ID" value="OGL53317.1"/>
    <property type="molecule type" value="Genomic_DNA"/>
</dbReference>
<feature type="modified residue" description="N6-(pyridoxal phosphate)lysine" evidence="2">
    <location>
        <position position="181"/>
    </location>
</feature>
<dbReference type="Gene3D" id="3.90.1150.10">
    <property type="entry name" value="Aspartate Aminotransferase, domain 1"/>
    <property type="match status" value="1"/>
</dbReference>
<dbReference type="STRING" id="1817883.A3G31_07340"/>
<comment type="similarity">
    <text evidence="3">Belongs to the DegT/DnrJ/EryC1 family.</text>
</comment>
<dbReference type="PANTHER" id="PTHR30244">
    <property type="entry name" value="TRANSAMINASE"/>
    <property type="match status" value="1"/>
</dbReference>
<evidence type="ECO:0000313" key="4">
    <source>
        <dbReference type="EMBL" id="OGL53317.1"/>
    </source>
</evidence>
<sequence>MSIFREIPPTAGFTLQIKELFLSLKADNRDDLLEEDFRRFLDASYVRITCSGTASFYLILESLKKISTKKTIIIPSYICPLIPLAIKRAGLKIAVCDIRKSDFNFSSSMLEKLCSFNRDILAIVAVHLAGIPLEFDAIDDVAKKYGIFTIEDCAQSLGAVYKGKKAGTLGDFSFFSMCRGKGITIYEGGAVVANRKEHSTLIDETIESLVKIDSISEALLVIKMIGYWIFYRPSLFWLVFRLPQIFWNWRGNKVKALSEYFTINFPLHRVSKARRAIGHSQFNRLENEIRKQREKASYYIERLENIKGVNVIRELPETMAVYPFVTLIFDDKGKKKKALESLESSGFGVSEIYACAISDYYYLKEIIPDSNCSNARYLTDREITLSTSTFLKKKDLDMVVNILADL</sequence>
<protein>
    <recommendedName>
        <fullName evidence="6">Aminotransferase DegT</fullName>
    </recommendedName>
</protein>
<dbReference type="PIRSF" id="PIRSF000390">
    <property type="entry name" value="PLP_StrS"/>
    <property type="match status" value="1"/>
</dbReference>
<name>A0A1F7SJE5_9BACT</name>
<dbReference type="AlphaFoldDB" id="A0A1F7SJE5"/>
<dbReference type="GO" id="GO:0000271">
    <property type="term" value="P:polysaccharide biosynthetic process"/>
    <property type="evidence" value="ECO:0007669"/>
    <property type="project" value="TreeGrafter"/>
</dbReference>
<proteinExistence type="inferred from homology"/>
<dbReference type="GO" id="GO:0008483">
    <property type="term" value="F:transaminase activity"/>
    <property type="evidence" value="ECO:0007669"/>
    <property type="project" value="TreeGrafter"/>
</dbReference>
<dbReference type="InterPro" id="IPR015422">
    <property type="entry name" value="PyrdxlP-dep_Trfase_small"/>
</dbReference>
<dbReference type="GO" id="GO:0030170">
    <property type="term" value="F:pyridoxal phosphate binding"/>
    <property type="evidence" value="ECO:0007669"/>
    <property type="project" value="TreeGrafter"/>
</dbReference>